<evidence type="ECO:0000313" key="2">
    <source>
        <dbReference type="Proteomes" id="UP001303046"/>
    </source>
</evidence>
<dbReference type="InterPro" id="IPR036691">
    <property type="entry name" value="Endo/exonu/phosph_ase_sf"/>
</dbReference>
<reference evidence="1 2" key="1">
    <citation type="submission" date="2023-08" db="EMBL/GenBank/DDBJ databases">
        <title>A Necator americanus chromosomal reference genome.</title>
        <authorList>
            <person name="Ilik V."/>
            <person name="Petrzelkova K.J."/>
            <person name="Pardy F."/>
            <person name="Fuh T."/>
            <person name="Niatou-Singa F.S."/>
            <person name="Gouil Q."/>
            <person name="Baker L."/>
            <person name="Ritchie M.E."/>
            <person name="Jex A.R."/>
            <person name="Gazzola D."/>
            <person name="Li H."/>
            <person name="Toshio Fujiwara R."/>
            <person name="Zhan B."/>
            <person name="Aroian R.V."/>
            <person name="Pafco B."/>
            <person name="Schwarz E.M."/>
        </authorList>
    </citation>
    <scope>NUCLEOTIDE SEQUENCE [LARGE SCALE GENOMIC DNA]</scope>
    <source>
        <strain evidence="1 2">Aroian</strain>
        <tissue evidence="1">Whole animal</tissue>
    </source>
</reference>
<dbReference type="EMBL" id="JAVFWL010000004">
    <property type="protein sequence ID" value="KAK6749568.1"/>
    <property type="molecule type" value="Genomic_DNA"/>
</dbReference>
<dbReference type="Gene3D" id="3.60.10.10">
    <property type="entry name" value="Endonuclease/exonuclease/phosphatase"/>
    <property type="match status" value="1"/>
</dbReference>
<gene>
    <name evidence="1" type="primary">Necator_chrIV.g15198</name>
    <name evidence="1" type="ORF">RB195_001903</name>
</gene>
<dbReference type="SUPFAM" id="SSF56219">
    <property type="entry name" value="DNase I-like"/>
    <property type="match status" value="1"/>
</dbReference>
<sequence>MAADMLCLELLSSFTPHSLKIVVTYRPPVSAKTDDDTLFDGIFELCLSSPKITIVGNFNVDMNKHCNSTTERFETLLESCDLAQNIDAPTRLCSILNLVLSFGYSISDIEILPPFANSDHNIVSFNFDINIDQHPYLPLSDFSRVIYSELRKFLARVDWLEVFDNYQSVAACIAVFAQ</sequence>
<dbReference type="Proteomes" id="UP001303046">
    <property type="component" value="Unassembled WGS sequence"/>
</dbReference>
<protein>
    <recommendedName>
        <fullName evidence="3">Endonuclease/exonuclease/phosphatase domain-containing protein</fullName>
    </recommendedName>
</protein>
<dbReference type="PANTHER" id="PTHR33395">
    <property type="entry name" value="TRANSCRIPTASE, PUTATIVE-RELATED-RELATED"/>
    <property type="match status" value="1"/>
</dbReference>
<keyword evidence="2" id="KW-1185">Reference proteome</keyword>
<name>A0ABR1DH84_NECAM</name>
<proteinExistence type="predicted"/>
<evidence type="ECO:0000313" key="1">
    <source>
        <dbReference type="EMBL" id="KAK6749568.1"/>
    </source>
</evidence>
<comment type="caution">
    <text evidence="1">The sequence shown here is derived from an EMBL/GenBank/DDBJ whole genome shotgun (WGS) entry which is preliminary data.</text>
</comment>
<accession>A0ABR1DH84</accession>
<evidence type="ECO:0008006" key="3">
    <source>
        <dbReference type="Google" id="ProtNLM"/>
    </source>
</evidence>
<dbReference type="PANTHER" id="PTHR33395:SF22">
    <property type="entry name" value="REVERSE TRANSCRIPTASE DOMAIN-CONTAINING PROTEIN"/>
    <property type="match status" value="1"/>
</dbReference>
<organism evidence="1 2">
    <name type="scientific">Necator americanus</name>
    <name type="common">Human hookworm</name>
    <dbReference type="NCBI Taxonomy" id="51031"/>
    <lineage>
        <taxon>Eukaryota</taxon>
        <taxon>Metazoa</taxon>
        <taxon>Ecdysozoa</taxon>
        <taxon>Nematoda</taxon>
        <taxon>Chromadorea</taxon>
        <taxon>Rhabditida</taxon>
        <taxon>Rhabditina</taxon>
        <taxon>Rhabditomorpha</taxon>
        <taxon>Strongyloidea</taxon>
        <taxon>Ancylostomatidae</taxon>
        <taxon>Bunostominae</taxon>
        <taxon>Necator</taxon>
    </lineage>
</organism>